<protein>
    <submittedName>
        <fullName evidence="2">Uncharacterized protein</fullName>
    </submittedName>
</protein>
<sequence>MGNRFFIAFIAFLFAGQAMHAAFQRYYYDFSVCTCNHGSASETHGSHEEDQLFAKKILESETKGISSANNARNCHSKEAQESAPHKCSCKKHEKSSRTLTVASPFLKGKLTLRIRPEFYAFESWPDSDSLLTLGHSHRILRPPSHF</sequence>
<proteinExistence type="predicted"/>
<keyword evidence="3" id="KW-1185">Reference proteome</keyword>
<feature type="signal peptide" evidence="1">
    <location>
        <begin position="1"/>
        <end position="20"/>
    </location>
</feature>
<evidence type="ECO:0000313" key="2">
    <source>
        <dbReference type="EMBL" id="TGK08609.1"/>
    </source>
</evidence>
<dbReference type="NCBIfam" id="NF047775">
    <property type="entry name" value="LIC_11090_fam"/>
    <property type="match status" value="1"/>
</dbReference>
<dbReference type="AlphaFoldDB" id="A0A4V3JD47"/>
<dbReference type="InterPro" id="IPR058083">
    <property type="entry name" value="LIC_11090-like"/>
</dbReference>
<gene>
    <name evidence="2" type="ORF">EHO60_14755</name>
</gene>
<dbReference type="RefSeq" id="WP_135768979.1">
    <property type="nucleotide sequence ID" value="NZ_RQET01000012.1"/>
</dbReference>
<name>A0A4V3JD47_9LEPT</name>
<dbReference type="EMBL" id="RQET01000012">
    <property type="protein sequence ID" value="TGK08609.1"/>
    <property type="molecule type" value="Genomic_DNA"/>
</dbReference>
<evidence type="ECO:0000313" key="3">
    <source>
        <dbReference type="Proteomes" id="UP000298458"/>
    </source>
</evidence>
<dbReference type="OrthoDB" id="330366at2"/>
<dbReference type="Proteomes" id="UP000298458">
    <property type="component" value="Unassembled WGS sequence"/>
</dbReference>
<accession>A0A4V3JD47</accession>
<organism evidence="2 3">
    <name type="scientific">Leptospira fletcheri</name>
    <dbReference type="NCBI Taxonomy" id="2484981"/>
    <lineage>
        <taxon>Bacteria</taxon>
        <taxon>Pseudomonadati</taxon>
        <taxon>Spirochaetota</taxon>
        <taxon>Spirochaetia</taxon>
        <taxon>Leptospirales</taxon>
        <taxon>Leptospiraceae</taxon>
        <taxon>Leptospira</taxon>
    </lineage>
</organism>
<keyword evidence="1" id="KW-0732">Signal</keyword>
<evidence type="ECO:0000256" key="1">
    <source>
        <dbReference type="SAM" id="SignalP"/>
    </source>
</evidence>
<reference evidence="2" key="1">
    <citation type="journal article" date="2019" name="PLoS Negl. Trop. Dis.">
        <title>Revisiting the worldwide diversity of Leptospira species in the environment.</title>
        <authorList>
            <person name="Vincent A.T."/>
            <person name="Schiettekatte O."/>
            <person name="Bourhy P."/>
            <person name="Veyrier F.J."/>
            <person name="Picardeau M."/>
        </authorList>
    </citation>
    <scope>NUCLEOTIDE SEQUENCE [LARGE SCALE GENOMIC DNA]</scope>
    <source>
        <strain evidence="2">SSW15</strain>
    </source>
</reference>
<comment type="caution">
    <text evidence="2">The sequence shown here is derived from an EMBL/GenBank/DDBJ whole genome shotgun (WGS) entry which is preliminary data.</text>
</comment>
<feature type="chain" id="PRO_5020355278" evidence="1">
    <location>
        <begin position="21"/>
        <end position="146"/>
    </location>
</feature>